<protein>
    <submittedName>
        <fullName evidence="1">Phosphoglycerate kinase</fullName>
    </submittedName>
</protein>
<keyword evidence="1" id="KW-0418">Kinase</keyword>
<proteinExistence type="predicted"/>
<dbReference type="Proteomes" id="UP000307720">
    <property type="component" value="Unassembled WGS sequence"/>
</dbReference>
<reference evidence="1" key="1">
    <citation type="submission" date="2019-04" db="EMBL/GenBank/DDBJ databases">
        <title>Microbes associate with the intestines of laboratory mice.</title>
        <authorList>
            <person name="Navarre W."/>
            <person name="Wong E."/>
            <person name="Huang K."/>
            <person name="Tropini C."/>
            <person name="Ng K."/>
            <person name="Yu B."/>
        </authorList>
    </citation>
    <scope>NUCLEOTIDE SEQUENCE</scope>
    <source>
        <strain evidence="1">NM72_1-8</strain>
    </source>
</reference>
<evidence type="ECO:0000313" key="2">
    <source>
        <dbReference type="Proteomes" id="UP000307720"/>
    </source>
</evidence>
<accession>A0AC61R2M5</accession>
<evidence type="ECO:0000313" key="1">
    <source>
        <dbReference type="EMBL" id="TGY00609.1"/>
    </source>
</evidence>
<keyword evidence="2" id="KW-1185">Reference proteome</keyword>
<sequence>MLNKKSVDDINVKGKKVLVRCDFNVPLKEGKITDENRLVAALPTIKKLIADGGKVILCSHLGKPKGEPKPELSLAPVAVRLSELLGQEVKFAADPEVVGVNAKAAVEAMQDGEVVLLENTRYRVEETKNGEAFSKELASLCEVFVNDAFGTAHRAHCSNVGVTEYVDTAAVGYLMQKEIDFLGNAVNSPERPFVAILGGAKVADKLNVINNLLEKCDTLIIGGGMAYTFLKAQGKEVGNSLLDESKIDYCKEMMEKAEKMGKKLLLPVDAVVADGFPSPIDAEIEVAVVSANAVPADKECLDIGPETAELYAEAARTAKTVVWNGPMGVFENPILAKGTIAVAKALAETDATTIIGGGDSAAAVNQLGFGDKMSHISTGGGASLEFLEGKELPGVAAANDK</sequence>
<gene>
    <name evidence="1" type="ORF">E5357_00050</name>
</gene>
<comment type="caution">
    <text evidence="1">The sequence shown here is derived from an EMBL/GenBank/DDBJ whole genome shotgun (WGS) entry which is preliminary data.</text>
</comment>
<keyword evidence="1" id="KW-0808">Transferase</keyword>
<name>A0AC61R2M5_9FIRM</name>
<dbReference type="EMBL" id="SRZB01000001">
    <property type="protein sequence ID" value="TGY00609.1"/>
    <property type="molecule type" value="Genomic_DNA"/>
</dbReference>
<organism evidence="1 2">
    <name type="scientific">Hominisplanchenecus murintestinalis</name>
    <dbReference type="NCBI Taxonomy" id="2941517"/>
    <lineage>
        <taxon>Bacteria</taxon>
        <taxon>Bacillati</taxon>
        <taxon>Bacillota</taxon>
        <taxon>Clostridia</taxon>
        <taxon>Lachnospirales</taxon>
        <taxon>Lachnospiraceae</taxon>
        <taxon>Hominisplanchenecus</taxon>
    </lineage>
</organism>